<dbReference type="Proteomes" id="UP000249287">
    <property type="component" value="Segment"/>
</dbReference>
<proteinExistence type="predicted"/>
<name>A0A2U7UCH8_9VIRU</name>
<dbReference type="SUPFAM" id="SSF81383">
    <property type="entry name" value="F-box domain"/>
    <property type="match status" value="1"/>
</dbReference>
<dbReference type="Gene3D" id="1.25.40.20">
    <property type="entry name" value="Ankyrin repeat-containing domain"/>
    <property type="match status" value="1"/>
</dbReference>
<dbReference type="InterPro" id="IPR036770">
    <property type="entry name" value="Ankyrin_rpt-contain_sf"/>
</dbReference>
<dbReference type="SUPFAM" id="SSF48403">
    <property type="entry name" value="Ankyrin repeat"/>
    <property type="match status" value="1"/>
</dbReference>
<gene>
    <name evidence="1" type="ORF">pneo_cds_458</name>
</gene>
<dbReference type="RefSeq" id="YP_009482068.1">
    <property type="nucleotide sequence ID" value="NC_037666.1"/>
</dbReference>
<dbReference type="EMBL" id="MG011690">
    <property type="protein sequence ID" value="AVK76065.1"/>
    <property type="molecule type" value="Genomic_DNA"/>
</dbReference>
<dbReference type="KEGG" id="vg:36842778"/>
<dbReference type="GeneID" id="36842778"/>
<evidence type="ECO:0008006" key="2">
    <source>
        <dbReference type="Google" id="ProtNLM"/>
    </source>
</evidence>
<evidence type="ECO:0000313" key="1">
    <source>
        <dbReference type="EMBL" id="AVK76065.1"/>
    </source>
</evidence>
<sequence>MASADGSGEMHLADLPVELRCRIMSFLPTPDIPAARLAHRCLAIEESALARASREHAIWLRTSPERACTLGRIDVVTYLYRRRRIPHTINLTTAAVLSGSMDMVKLVRQRCPLWNEEVALARALTCPNPHLVYALLSECTRADMSAFAVHAVNAQRDDVIDWLILTDPPGWRTDRLLTRAIECDNVPVVRSMCLPGAAQKKNRQCAFNKAVASGSLRVAQFLHDLGDCYAEWSTLMGVRRSSSAVRFLLSLPGHNAKGLMYQERTSMDVLRLLCDAYPEPSRQTLLNKAPSIEVAYYACEIDPHVDLDQGLDAAAADERFDVVRFLYFRGARIEPAICRNKVAGRPKIVYTLMGIVRDHAGDNARRSPPHRPT</sequence>
<organism evidence="1">
    <name type="scientific">Pandoravirus neocaledonia</name>
    <dbReference type="NCBI Taxonomy" id="2107708"/>
    <lineage>
        <taxon>Viruses</taxon>
        <taxon>Pandoravirus</taxon>
    </lineage>
</organism>
<accession>A0A2U7UCH8</accession>
<protein>
    <recommendedName>
        <fullName evidence="2">F-box domain containing protein</fullName>
    </recommendedName>
</protein>
<reference evidence="1" key="1">
    <citation type="journal article" date="2018" name="Nat. Commun.">
        <title>Diversity and evolution of the emerging Pandoraviridae family.</title>
        <authorList>
            <person name="Legendre M."/>
            <person name="Fabre E."/>
            <person name="Poirot O."/>
            <person name="Jeudy S."/>
            <person name="Lartigue A."/>
            <person name="Alempic J.M."/>
            <person name="Beucher L."/>
            <person name="Philippe N."/>
            <person name="Bertaux L."/>
            <person name="Christo-Foroux E."/>
            <person name="Labadie K."/>
            <person name="Coute Y."/>
            <person name="Abergel C."/>
            <person name="Claverie J.M."/>
        </authorList>
    </citation>
    <scope>NUCLEOTIDE SEQUENCE [LARGE SCALE GENOMIC DNA]</scope>
    <source>
        <strain evidence="1">Neocaledonia</strain>
    </source>
</reference>
<dbReference type="InterPro" id="IPR036047">
    <property type="entry name" value="F-box-like_dom_sf"/>
</dbReference>